<evidence type="ECO:0000256" key="1">
    <source>
        <dbReference type="ARBA" id="ARBA00004141"/>
    </source>
</evidence>
<evidence type="ECO:0000256" key="6">
    <source>
        <dbReference type="SAM" id="MobiDB-lite"/>
    </source>
</evidence>
<dbReference type="PANTHER" id="PTHR48041:SF73">
    <property type="entry name" value="ABC TRANSPORTER G FAMILY MEMBER STR"/>
    <property type="match status" value="1"/>
</dbReference>
<evidence type="ECO:0000256" key="3">
    <source>
        <dbReference type="ARBA" id="ARBA00022692"/>
    </source>
</evidence>
<dbReference type="InterPro" id="IPR050352">
    <property type="entry name" value="ABCG_transporters"/>
</dbReference>
<sequence>MKWNRWCDRGDVRCGGVGVRGEGQAHEVNHGHRAYGAGKSTFLDAIAGRIARGSLEGTVRIDGDKCCYFEDDLLIMQDDAFPMLTVYETFMFAAEVRLPPSISRVEKARVHELLEQLGLTSATHTLHIGDEGRREYRRTAFSVVEKVKDIAKSGSIVLMTIHQPSFRIQMLLDRITVLARGRLVYLGSPTGVAAFLAGFARPVPDGENNLEYLLDVIKEYDESTVGLDPLVLYQRDGTKPDQAAKTPLRKPPKTPRIPRTYASHPGPNILASEALIFPLET</sequence>
<keyword evidence="4" id="KW-1133">Transmembrane helix</keyword>
<evidence type="ECO:0000256" key="4">
    <source>
        <dbReference type="ARBA" id="ARBA00022989"/>
    </source>
</evidence>
<keyword evidence="3" id="KW-0812">Transmembrane</keyword>
<dbReference type="SUPFAM" id="SSF52540">
    <property type="entry name" value="P-loop containing nucleoside triphosphate hydrolases"/>
    <property type="match status" value="1"/>
</dbReference>
<evidence type="ECO:0000256" key="2">
    <source>
        <dbReference type="ARBA" id="ARBA00022448"/>
    </source>
</evidence>
<reference evidence="7 8" key="1">
    <citation type="journal article" date="2021" name="BMC Genomics">
        <title>Datura genome reveals duplications of psychoactive alkaloid biosynthetic genes and high mutation rate following tissue culture.</title>
        <authorList>
            <person name="Rajewski A."/>
            <person name="Carter-House D."/>
            <person name="Stajich J."/>
            <person name="Litt A."/>
        </authorList>
    </citation>
    <scope>NUCLEOTIDE SEQUENCE [LARGE SCALE GENOMIC DNA]</scope>
    <source>
        <strain evidence="7">AR-01</strain>
    </source>
</reference>
<dbReference type="Proteomes" id="UP000823775">
    <property type="component" value="Unassembled WGS sequence"/>
</dbReference>
<dbReference type="PANTHER" id="PTHR48041">
    <property type="entry name" value="ABC TRANSPORTER G FAMILY MEMBER 28"/>
    <property type="match status" value="1"/>
</dbReference>
<name>A0ABS8T6X7_DATST</name>
<evidence type="ECO:0000313" key="8">
    <source>
        <dbReference type="Proteomes" id="UP000823775"/>
    </source>
</evidence>
<evidence type="ECO:0000313" key="7">
    <source>
        <dbReference type="EMBL" id="MCD7466374.1"/>
    </source>
</evidence>
<evidence type="ECO:0008006" key="9">
    <source>
        <dbReference type="Google" id="ProtNLM"/>
    </source>
</evidence>
<keyword evidence="5" id="KW-0472">Membrane</keyword>
<comment type="subcellular location">
    <subcellularLocation>
        <location evidence="1">Membrane</location>
        <topology evidence="1">Multi-pass membrane protein</topology>
    </subcellularLocation>
</comment>
<dbReference type="EMBL" id="JACEIK010001134">
    <property type="protein sequence ID" value="MCD7466374.1"/>
    <property type="molecule type" value="Genomic_DNA"/>
</dbReference>
<comment type="caution">
    <text evidence="7">The sequence shown here is derived from an EMBL/GenBank/DDBJ whole genome shotgun (WGS) entry which is preliminary data.</text>
</comment>
<proteinExistence type="predicted"/>
<dbReference type="Gene3D" id="3.40.50.300">
    <property type="entry name" value="P-loop containing nucleotide triphosphate hydrolases"/>
    <property type="match status" value="2"/>
</dbReference>
<feature type="region of interest" description="Disordered" evidence="6">
    <location>
        <begin position="236"/>
        <end position="265"/>
    </location>
</feature>
<organism evidence="7 8">
    <name type="scientific">Datura stramonium</name>
    <name type="common">Jimsonweed</name>
    <name type="synonym">Common thornapple</name>
    <dbReference type="NCBI Taxonomy" id="4076"/>
    <lineage>
        <taxon>Eukaryota</taxon>
        <taxon>Viridiplantae</taxon>
        <taxon>Streptophyta</taxon>
        <taxon>Embryophyta</taxon>
        <taxon>Tracheophyta</taxon>
        <taxon>Spermatophyta</taxon>
        <taxon>Magnoliopsida</taxon>
        <taxon>eudicotyledons</taxon>
        <taxon>Gunneridae</taxon>
        <taxon>Pentapetalae</taxon>
        <taxon>asterids</taxon>
        <taxon>lamiids</taxon>
        <taxon>Solanales</taxon>
        <taxon>Solanaceae</taxon>
        <taxon>Solanoideae</taxon>
        <taxon>Datureae</taxon>
        <taxon>Datura</taxon>
    </lineage>
</organism>
<keyword evidence="8" id="KW-1185">Reference proteome</keyword>
<evidence type="ECO:0000256" key="5">
    <source>
        <dbReference type="ARBA" id="ARBA00023136"/>
    </source>
</evidence>
<keyword evidence="2" id="KW-0813">Transport</keyword>
<gene>
    <name evidence="7" type="ORF">HAX54_002998</name>
</gene>
<dbReference type="InterPro" id="IPR027417">
    <property type="entry name" value="P-loop_NTPase"/>
</dbReference>
<accession>A0ABS8T6X7</accession>
<protein>
    <recommendedName>
        <fullName evidence="9">ABC transporter domain-containing protein</fullName>
    </recommendedName>
</protein>